<dbReference type="OrthoDB" id="7470624at2759"/>
<dbReference type="InParanoid" id="A0A1X7U1W0"/>
<dbReference type="AlphaFoldDB" id="A0A1X7U1W0"/>
<dbReference type="EnsemblMetazoa" id="Aqu2.1.21627_001">
    <property type="protein sequence ID" value="Aqu2.1.21627_001"/>
    <property type="gene ID" value="Aqu2.1.21627"/>
</dbReference>
<protein>
    <submittedName>
        <fullName evidence="1">Uncharacterized protein</fullName>
    </submittedName>
</protein>
<reference evidence="1" key="1">
    <citation type="submission" date="2017-05" db="UniProtKB">
        <authorList>
            <consortium name="EnsemblMetazoa"/>
        </authorList>
    </citation>
    <scope>IDENTIFICATION</scope>
</reference>
<name>A0A1X7U1W0_AMPQE</name>
<proteinExistence type="predicted"/>
<sequence length="90" mass="9915">MEDWNYLKEQTPTRVQDQSPYVNALRLFPTVEAVVHQTVAMLREYGHPIATIKAVHTGANAATVQPNDAGGLEPVVMLARSARVMLTSKL</sequence>
<organism evidence="1">
    <name type="scientific">Amphimedon queenslandica</name>
    <name type="common">Sponge</name>
    <dbReference type="NCBI Taxonomy" id="400682"/>
    <lineage>
        <taxon>Eukaryota</taxon>
        <taxon>Metazoa</taxon>
        <taxon>Porifera</taxon>
        <taxon>Demospongiae</taxon>
        <taxon>Heteroscleromorpha</taxon>
        <taxon>Haplosclerida</taxon>
        <taxon>Niphatidae</taxon>
        <taxon>Amphimedon</taxon>
    </lineage>
</organism>
<evidence type="ECO:0000313" key="1">
    <source>
        <dbReference type="EnsemblMetazoa" id="Aqu2.1.21627_001"/>
    </source>
</evidence>
<accession>A0A1X7U1W0</accession>